<evidence type="ECO:0000313" key="3">
    <source>
        <dbReference type="Proteomes" id="UP000050331"/>
    </source>
</evidence>
<organism evidence="2 3">
    <name type="scientific">Lentibacillus amyloliquefaciens</name>
    <dbReference type="NCBI Taxonomy" id="1472767"/>
    <lineage>
        <taxon>Bacteria</taxon>
        <taxon>Bacillati</taxon>
        <taxon>Bacillota</taxon>
        <taxon>Bacilli</taxon>
        <taxon>Bacillales</taxon>
        <taxon>Bacillaceae</taxon>
        <taxon>Lentibacillus</taxon>
    </lineage>
</organism>
<keyword evidence="3" id="KW-1185">Reference proteome</keyword>
<dbReference type="SMART" id="SM00481">
    <property type="entry name" value="POLIIIAc"/>
    <property type="match status" value="1"/>
</dbReference>
<protein>
    <submittedName>
        <fullName evidence="2">Phosphoesterase</fullName>
    </submittedName>
</protein>
<dbReference type="KEGG" id="lao:AOX59_16425"/>
<dbReference type="PANTHER" id="PTHR42924:SF3">
    <property type="entry name" value="POLYMERASE_HISTIDINOL PHOSPHATASE N-TERMINAL DOMAIN-CONTAINING PROTEIN"/>
    <property type="match status" value="1"/>
</dbReference>
<dbReference type="EMBL" id="CP013862">
    <property type="protein sequence ID" value="ALX50024.1"/>
    <property type="molecule type" value="Genomic_DNA"/>
</dbReference>
<dbReference type="Proteomes" id="UP000050331">
    <property type="component" value="Chromosome"/>
</dbReference>
<dbReference type="InterPro" id="IPR016195">
    <property type="entry name" value="Pol/histidinol_Pase-like"/>
</dbReference>
<reference evidence="2 3" key="1">
    <citation type="submission" date="2016-01" db="EMBL/GenBank/DDBJ databases">
        <title>Complete genome sequence of strain Lentibacillus amyloliquefaciens LAM0015T isolated from saline sediment.</title>
        <authorList>
            <person name="Wang J.-L."/>
            <person name="He M.-X."/>
        </authorList>
    </citation>
    <scope>NUCLEOTIDE SEQUENCE [LARGE SCALE GENOMIC DNA]</scope>
    <source>
        <strain evidence="2 3">LAM0015</strain>
    </source>
</reference>
<dbReference type="InterPro" id="IPR052018">
    <property type="entry name" value="PHP_domain"/>
</dbReference>
<proteinExistence type="predicted"/>
<gene>
    <name evidence="2" type="ORF">AOX59_16425</name>
</gene>
<dbReference type="InterPro" id="IPR003141">
    <property type="entry name" value="Pol/His_phosphatase_N"/>
</dbReference>
<name>A0A0U4DXC3_9BACI</name>
<dbReference type="Gene3D" id="3.20.20.140">
    <property type="entry name" value="Metal-dependent hydrolases"/>
    <property type="match status" value="1"/>
</dbReference>
<dbReference type="OrthoDB" id="9804333at2"/>
<dbReference type="STRING" id="1472767.AOX59_16425"/>
<sequence>MKADLHVHSHYSDGSGTVDEVLRAASENGVNRISFVDHDTTQGLFEKIETGKQYGIDVVPGIEISAYDYERKRKVHVLGYHFSPDAIHIHELCQPLLRKRHAFSLWQIDQIRSAGYPLDPEGIGKSASPGGTIYKQHIMKHLTTSDYHAAAYQTLYQQLFKGNGPASGDIAYIDAFDAVRAIRADDGIAVVAHPGQLDSYDIIHELIPIGLNGVERNHPDHTEEDHQKVEALASEYNLYMTGGTDYHGTFGVPIQVGDLVSPSSLESVDIGSI</sequence>
<dbReference type="SUPFAM" id="SSF89550">
    <property type="entry name" value="PHP domain-like"/>
    <property type="match status" value="1"/>
</dbReference>
<dbReference type="Pfam" id="PF02811">
    <property type="entry name" value="PHP"/>
    <property type="match status" value="1"/>
</dbReference>
<dbReference type="AlphaFoldDB" id="A0A0U4DXC3"/>
<dbReference type="GO" id="GO:0004534">
    <property type="term" value="F:5'-3' RNA exonuclease activity"/>
    <property type="evidence" value="ECO:0007669"/>
    <property type="project" value="TreeGrafter"/>
</dbReference>
<feature type="domain" description="Polymerase/histidinol phosphatase N-terminal" evidence="1">
    <location>
        <begin position="3"/>
        <end position="68"/>
    </location>
</feature>
<evidence type="ECO:0000313" key="2">
    <source>
        <dbReference type="EMBL" id="ALX50024.1"/>
    </source>
</evidence>
<dbReference type="Gene3D" id="1.10.150.650">
    <property type="match status" value="1"/>
</dbReference>
<dbReference type="InterPro" id="IPR004013">
    <property type="entry name" value="PHP_dom"/>
</dbReference>
<accession>A0A0U4DXC3</accession>
<evidence type="ECO:0000259" key="1">
    <source>
        <dbReference type="SMART" id="SM00481"/>
    </source>
</evidence>
<dbReference type="RefSeq" id="WP_068447108.1">
    <property type="nucleotide sequence ID" value="NZ_CP013862.1"/>
</dbReference>
<dbReference type="CDD" id="cd07438">
    <property type="entry name" value="PHP_HisPPase_AMP"/>
    <property type="match status" value="1"/>
</dbReference>
<dbReference type="PANTHER" id="PTHR42924">
    <property type="entry name" value="EXONUCLEASE"/>
    <property type="match status" value="1"/>
</dbReference>
<dbReference type="GO" id="GO:0035312">
    <property type="term" value="F:5'-3' DNA exonuclease activity"/>
    <property type="evidence" value="ECO:0007669"/>
    <property type="project" value="TreeGrafter"/>
</dbReference>